<name>A0A0B1P600_UNCNE</name>
<feature type="region of interest" description="Disordered" evidence="1">
    <location>
        <begin position="1"/>
        <end position="25"/>
    </location>
</feature>
<protein>
    <submittedName>
        <fullName evidence="2">Putative eka-like protein</fullName>
    </submittedName>
</protein>
<dbReference type="Proteomes" id="UP000030854">
    <property type="component" value="Unassembled WGS sequence"/>
</dbReference>
<evidence type="ECO:0000256" key="1">
    <source>
        <dbReference type="SAM" id="MobiDB-lite"/>
    </source>
</evidence>
<dbReference type="EMBL" id="JNVN01001040">
    <property type="protein sequence ID" value="KHJ34127.1"/>
    <property type="molecule type" value="Genomic_DNA"/>
</dbReference>
<evidence type="ECO:0000313" key="2">
    <source>
        <dbReference type="EMBL" id="KHJ34127.1"/>
    </source>
</evidence>
<feature type="compositionally biased region" description="Polar residues" evidence="1">
    <location>
        <begin position="9"/>
        <end position="21"/>
    </location>
</feature>
<organism evidence="2 3">
    <name type="scientific">Uncinula necator</name>
    <name type="common">Grape powdery mildew</name>
    <dbReference type="NCBI Taxonomy" id="52586"/>
    <lineage>
        <taxon>Eukaryota</taxon>
        <taxon>Fungi</taxon>
        <taxon>Dikarya</taxon>
        <taxon>Ascomycota</taxon>
        <taxon>Pezizomycotina</taxon>
        <taxon>Leotiomycetes</taxon>
        <taxon>Erysiphales</taxon>
        <taxon>Erysiphaceae</taxon>
        <taxon>Erysiphe</taxon>
    </lineage>
</organism>
<accession>A0A0B1P600</accession>
<reference evidence="2 3" key="1">
    <citation type="journal article" date="2014" name="BMC Genomics">
        <title>Adaptive genomic structural variation in the grape powdery mildew pathogen, Erysiphe necator.</title>
        <authorList>
            <person name="Jones L."/>
            <person name="Riaz S."/>
            <person name="Morales-Cruz A."/>
            <person name="Amrine K.C."/>
            <person name="McGuire B."/>
            <person name="Gubler W.D."/>
            <person name="Walker M.A."/>
            <person name="Cantu D."/>
        </authorList>
    </citation>
    <scope>NUCLEOTIDE SEQUENCE [LARGE SCALE GENOMIC DNA]</scope>
    <source>
        <strain evidence="3">c</strain>
    </source>
</reference>
<dbReference type="HOGENOM" id="CLU_018153_3_1_1"/>
<evidence type="ECO:0000313" key="3">
    <source>
        <dbReference type="Proteomes" id="UP000030854"/>
    </source>
</evidence>
<gene>
    <name evidence="2" type="ORF">EV44_g3939</name>
</gene>
<keyword evidence="3" id="KW-1185">Reference proteome</keyword>
<sequence length="169" mass="18758">MAITKFATVDSSPPQIPTHTCPTKRGKIGKHKSILKKVAIALLPKPICVALNRGVAEENTSLPNIPHIIENTWATVAHADQKKARIILNNITQVNITGRQFHRPVYKEKSKIPATQSVTLSDDRLFVRIPQEHDWRKLSSAGIREVIVKKLQISPSLIGKIKTIHSGFA</sequence>
<comment type="caution">
    <text evidence="2">The sequence shown here is derived from an EMBL/GenBank/DDBJ whole genome shotgun (WGS) entry which is preliminary data.</text>
</comment>
<proteinExistence type="predicted"/>
<dbReference type="AlphaFoldDB" id="A0A0B1P600"/>